<dbReference type="GeneID" id="5141612"/>
<organism evidence="1 2">
    <name type="scientific">Thermoproteus tenax spherical virus 1</name>
    <dbReference type="NCBI Taxonomy" id="292639"/>
    <lineage>
        <taxon>Viruses</taxon>
        <taxon>Viruses incertae sedis</taxon>
        <taxon>Globuloviridae</taxon>
        <taxon>Alphaglobulovirus</taxon>
        <taxon>Alphaglobulovirus cinderense</taxon>
    </lineage>
</organism>
<dbReference type="RefSeq" id="YP_164360.1">
    <property type="nucleotide sequence ID" value="NC_006556.1"/>
</dbReference>
<name>Q647E3_9VIRU</name>
<evidence type="ECO:0000313" key="2">
    <source>
        <dbReference type="Proteomes" id="UP000006730"/>
    </source>
</evidence>
<protein>
    <submittedName>
        <fullName evidence="1">Uncharacterized protein</fullName>
    </submittedName>
</protein>
<dbReference type="Proteomes" id="UP000006730">
    <property type="component" value="Segment"/>
</dbReference>
<sequence>MSKAEEIRKLITEKRFSEAMRQVKDILSSRGVYVHRISVVYVSGNKIVVITADGIKIVVTETEVIIA</sequence>
<dbReference type="KEGG" id="vg:5141612"/>
<reference evidence="1 2" key="1">
    <citation type="journal article" date="2006" name="Virology">
        <title>TTSV1, a new virus-like particle isolated from the hyperthermophilic crenarchaeote Thermoproteus tenax.</title>
        <authorList>
            <person name="Ahn D.G."/>
            <person name="Kim S.I."/>
            <person name="Rhee J.K."/>
            <person name="Kim K.P."/>
            <person name="Pan J.G."/>
            <person name="Oh J.W."/>
        </authorList>
    </citation>
    <scope>NUCLEOTIDE SEQUENCE</scope>
</reference>
<evidence type="ECO:0000313" key="1">
    <source>
        <dbReference type="EMBL" id="AAU25969.1"/>
    </source>
</evidence>
<keyword evidence="2" id="KW-1185">Reference proteome</keyword>
<dbReference type="EMBL" id="AY722806">
    <property type="protein sequence ID" value="AAU25969.1"/>
    <property type="molecule type" value="Genomic_DNA"/>
</dbReference>
<accession>Q647E3</accession>
<proteinExistence type="predicted"/>